<evidence type="ECO:0000256" key="1">
    <source>
        <dbReference type="SAM" id="MobiDB-lite"/>
    </source>
</evidence>
<dbReference type="RefSeq" id="XP_007417622.1">
    <property type="nucleotide sequence ID" value="XM_007417560.1"/>
</dbReference>
<dbReference type="HOGENOM" id="CLU_799459_0_0_1"/>
<feature type="region of interest" description="Disordered" evidence="1">
    <location>
        <begin position="175"/>
        <end position="283"/>
    </location>
</feature>
<feature type="compositionally biased region" description="Basic and acidic residues" evidence="1">
    <location>
        <begin position="124"/>
        <end position="133"/>
    </location>
</feature>
<sequence>MGSSVSCLSSHTNELILGLQATSWMNAIWHTHDFWWVWNGFRTRQVYLTIRPRLHAYQDDIQALTSCQSLTKAAENPLRLWPIQQPLSPFAYLWFSVCLLMPMESDDGIGAIAPNAADSDGETTDGHDHELESQFKIQSKCSPPKQHSRFPSPDAEELEAYTEYFNTEVEPGNHLVLDNIPLPSPAPAPTQPAEEAIESTGQIEVSPSNPAASNPRLRPIYKRPPVKRRAPREEDLTAEELALDNSSDDEAQQTTTPAKTALVVNTGSKSKQSTRIQSELEARQSDLSWAKEKYFLERQEQREAESRRIQQELTKDRKAFCEKLVMDGKTPQELEAFLRLVYPPANG</sequence>
<organism evidence="3">
    <name type="scientific">Melampsora larici-populina (strain 98AG31 / pathotype 3-4-7)</name>
    <name type="common">Poplar leaf rust fungus</name>
    <dbReference type="NCBI Taxonomy" id="747676"/>
    <lineage>
        <taxon>Eukaryota</taxon>
        <taxon>Fungi</taxon>
        <taxon>Dikarya</taxon>
        <taxon>Basidiomycota</taxon>
        <taxon>Pucciniomycotina</taxon>
        <taxon>Pucciniomycetes</taxon>
        <taxon>Pucciniales</taxon>
        <taxon>Melampsoraceae</taxon>
        <taxon>Melampsora</taxon>
    </lineage>
</organism>
<dbReference type="VEuPathDB" id="FungiDB:MELLADRAFT_68841"/>
<reference evidence="3" key="1">
    <citation type="journal article" date="2011" name="Proc. Natl. Acad. Sci. U.S.A.">
        <title>Obligate biotrophy features unraveled by the genomic analysis of rust fungi.</title>
        <authorList>
            <person name="Duplessis S."/>
            <person name="Cuomo C.A."/>
            <person name="Lin Y.-C."/>
            <person name="Aerts A."/>
            <person name="Tisserant E."/>
            <person name="Veneault-Fourrey C."/>
            <person name="Joly D.L."/>
            <person name="Hacquard S."/>
            <person name="Amselem J."/>
            <person name="Cantarel B.L."/>
            <person name="Chiu R."/>
            <person name="Coutinho P.M."/>
            <person name="Feau N."/>
            <person name="Field M."/>
            <person name="Frey P."/>
            <person name="Gelhaye E."/>
            <person name="Goldberg J."/>
            <person name="Grabherr M.G."/>
            <person name="Kodira C.D."/>
            <person name="Kohler A."/>
            <person name="Kuees U."/>
            <person name="Lindquist E.A."/>
            <person name="Lucas S.M."/>
            <person name="Mago R."/>
            <person name="Mauceli E."/>
            <person name="Morin E."/>
            <person name="Murat C."/>
            <person name="Pangilinan J.L."/>
            <person name="Park R."/>
            <person name="Pearson M."/>
            <person name="Quesneville H."/>
            <person name="Rouhier N."/>
            <person name="Sakthikumar S."/>
            <person name="Salamov A.A."/>
            <person name="Schmutz J."/>
            <person name="Selles B."/>
            <person name="Shapiro H."/>
            <person name="Tanguay P."/>
            <person name="Tuskan G.A."/>
            <person name="Henrissat B."/>
            <person name="Van de Peer Y."/>
            <person name="Rouze P."/>
            <person name="Ellis J.G."/>
            <person name="Dodds P.N."/>
            <person name="Schein J.E."/>
            <person name="Zhong S."/>
            <person name="Hamelin R.C."/>
            <person name="Grigoriev I.V."/>
            <person name="Szabo L.J."/>
            <person name="Martin F."/>
        </authorList>
    </citation>
    <scope>NUCLEOTIDE SEQUENCE [LARGE SCALE GENOMIC DNA]</scope>
    <source>
        <strain evidence="3">98AG31 / pathotype 3-4-7</strain>
    </source>
</reference>
<dbReference type="GeneID" id="18931119"/>
<feature type="compositionally biased region" description="Polar residues" evidence="1">
    <location>
        <begin position="199"/>
        <end position="212"/>
    </location>
</feature>
<dbReference type="EMBL" id="GL883164">
    <property type="protein sequence ID" value="EGF99077.1"/>
    <property type="molecule type" value="Genomic_DNA"/>
</dbReference>
<evidence type="ECO:0000313" key="3">
    <source>
        <dbReference type="Proteomes" id="UP000001072"/>
    </source>
</evidence>
<proteinExistence type="predicted"/>
<dbReference type="KEGG" id="mlr:MELLADRAFT_68841"/>
<accession>F4S8D2</accession>
<keyword evidence="3" id="KW-1185">Reference proteome</keyword>
<evidence type="ECO:0000313" key="2">
    <source>
        <dbReference type="EMBL" id="EGF99077.1"/>
    </source>
</evidence>
<feature type="compositionally biased region" description="Polar residues" evidence="1">
    <location>
        <begin position="252"/>
        <end position="277"/>
    </location>
</feature>
<feature type="region of interest" description="Disordered" evidence="1">
    <location>
        <begin position="114"/>
        <end position="153"/>
    </location>
</feature>
<feature type="compositionally biased region" description="Acidic residues" evidence="1">
    <location>
        <begin position="236"/>
        <end position="251"/>
    </location>
</feature>
<dbReference type="InParanoid" id="F4S8D2"/>
<dbReference type="Proteomes" id="UP000001072">
    <property type="component" value="Unassembled WGS sequence"/>
</dbReference>
<evidence type="ECO:0008006" key="4">
    <source>
        <dbReference type="Google" id="ProtNLM"/>
    </source>
</evidence>
<feature type="compositionally biased region" description="Basic residues" evidence="1">
    <location>
        <begin position="219"/>
        <end position="230"/>
    </location>
</feature>
<name>F4S8D2_MELLP</name>
<protein>
    <recommendedName>
        <fullName evidence="4">No apical meristem-associated C-terminal domain-containing protein</fullName>
    </recommendedName>
</protein>
<dbReference type="AlphaFoldDB" id="F4S8D2"/>
<gene>
    <name evidence="2" type="ORF">MELLADRAFT_68841</name>
</gene>